<accession>A0A0F8YYL5</accession>
<dbReference type="Pfam" id="PF11367">
    <property type="entry name" value="Tail_completion_gp17"/>
    <property type="match status" value="1"/>
</dbReference>
<name>A0A0F8YYL5_9ZZZZ</name>
<reference evidence="1" key="1">
    <citation type="journal article" date="2015" name="Nature">
        <title>Complex archaea that bridge the gap between prokaryotes and eukaryotes.</title>
        <authorList>
            <person name="Spang A."/>
            <person name="Saw J.H."/>
            <person name="Jorgensen S.L."/>
            <person name="Zaremba-Niedzwiedzka K."/>
            <person name="Martijn J."/>
            <person name="Lind A.E."/>
            <person name="van Eijk R."/>
            <person name="Schleper C."/>
            <person name="Guy L."/>
            <person name="Ettema T.J."/>
        </authorList>
    </citation>
    <scope>NUCLEOTIDE SEQUENCE</scope>
</reference>
<organism evidence="1">
    <name type="scientific">marine sediment metagenome</name>
    <dbReference type="NCBI Taxonomy" id="412755"/>
    <lineage>
        <taxon>unclassified sequences</taxon>
        <taxon>metagenomes</taxon>
        <taxon>ecological metagenomes</taxon>
    </lineage>
</organism>
<gene>
    <name evidence="1" type="ORF">LCGC14_2838560</name>
</gene>
<dbReference type="InterPro" id="IPR021508">
    <property type="entry name" value="Gp17-like"/>
</dbReference>
<comment type="caution">
    <text evidence="1">The sequence shown here is derived from an EMBL/GenBank/DDBJ whole genome shotgun (WGS) entry which is preliminary data.</text>
</comment>
<proteinExistence type="predicted"/>
<dbReference type="AlphaFoldDB" id="A0A0F8YYL5"/>
<dbReference type="EMBL" id="LAZR01054262">
    <property type="protein sequence ID" value="KKK78935.1"/>
    <property type="molecule type" value="Genomic_DNA"/>
</dbReference>
<protein>
    <submittedName>
        <fullName evidence="1">Uncharacterized protein</fullName>
    </submittedName>
</protein>
<sequence length="143" mass="15603">MTQIVDAKSALIAHLKTDSPLSTLVGTRIFGDEVPRDEADSMPRKAVVLTPSGGSMPPYTQATMQLEAQTYDVFCYGETLFQANAVRRAVQGALRAMQRVSISSVLLHWARPAGGSISGQDPVTNWPLVWNSWQVLSDERAIT</sequence>
<evidence type="ECO:0000313" key="1">
    <source>
        <dbReference type="EMBL" id="KKK78935.1"/>
    </source>
</evidence>